<dbReference type="EMBL" id="CADCTB010000222">
    <property type="protein sequence ID" value="CAA9278504.1"/>
    <property type="molecule type" value="Genomic_DNA"/>
</dbReference>
<evidence type="ECO:0000313" key="2">
    <source>
        <dbReference type="EMBL" id="CAA9278504.1"/>
    </source>
</evidence>
<dbReference type="AlphaFoldDB" id="A0A6J4JGL7"/>
<feature type="compositionally biased region" description="Basic residues" evidence="1">
    <location>
        <begin position="133"/>
        <end position="142"/>
    </location>
</feature>
<feature type="region of interest" description="Disordered" evidence="1">
    <location>
        <begin position="1"/>
        <end position="142"/>
    </location>
</feature>
<feature type="non-terminal residue" evidence="2">
    <location>
        <position position="1"/>
    </location>
</feature>
<accession>A0A6J4JGL7</accession>
<sequence length="142" mass="16095">GRVGNRGVRQRRRRRLGVRAGGRLRPGPGPPSHVRHHGHRRLSRAPRRRERSGRRRRRGRLLRRQPQGSSGTDRRVDRRSPRHGQPRRRPARHRRARARDERGVGVAPPLGRGARRAGVGPGDREAAAPPGAGHRRRGGRRV</sequence>
<name>A0A6J4JGL7_9ACTN</name>
<gene>
    <name evidence="2" type="ORF">AVDCRST_MAG10-3744</name>
</gene>
<proteinExistence type="predicted"/>
<protein>
    <submittedName>
        <fullName evidence="2">Uncharacterized protein</fullName>
    </submittedName>
</protein>
<feature type="compositionally biased region" description="Basic residues" evidence="1">
    <location>
        <begin position="33"/>
        <end position="63"/>
    </location>
</feature>
<feature type="compositionally biased region" description="Basic residues" evidence="1">
    <location>
        <begin position="8"/>
        <end position="17"/>
    </location>
</feature>
<feature type="non-terminal residue" evidence="2">
    <location>
        <position position="142"/>
    </location>
</feature>
<feature type="compositionally biased region" description="Basic residues" evidence="1">
    <location>
        <begin position="80"/>
        <end position="97"/>
    </location>
</feature>
<reference evidence="2" key="1">
    <citation type="submission" date="2020-02" db="EMBL/GenBank/DDBJ databases">
        <authorList>
            <person name="Meier V. D."/>
        </authorList>
    </citation>
    <scope>NUCLEOTIDE SEQUENCE</scope>
    <source>
        <strain evidence="2">AVDCRST_MAG10</strain>
    </source>
</reference>
<evidence type="ECO:0000256" key="1">
    <source>
        <dbReference type="SAM" id="MobiDB-lite"/>
    </source>
</evidence>
<feature type="compositionally biased region" description="Low complexity" evidence="1">
    <location>
        <begin position="105"/>
        <end position="118"/>
    </location>
</feature>
<organism evidence="2">
    <name type="scientific">uncultured Acidimicrobiales bacterium</name>
    <dbReference type="NCBI Taxonomy" id="310071"/>
    <lineage>
        <taxon>Bacteria</taxon>
        <taxon>Bacillati</taxon>
        <taxon>Actinomycetota</taxon>
        <taxon>Acidimicrobiia</taxon>
        <taxon>Acidimicrobiales</taxon>
        <taxon>environmental samples</taxon>
    </lineage>
</organism>